<dbReference type="SUPFAM" id="SSF51735">
    <property type="entry name" value="NAD(P)-binding Rossmann-fold domains"/>
    <property type="match status" value="1"/>
</dbReference>
<evidence type="ECO:0000313" key="3">
    <source>
        <dbReference type="EMBL" id="CUK00499.1"/>
    </source>
</evidence>
<dbReference type="InterPro" id="IPR016040">
    <property type="entry name" value="NAD(P)-bd_dom"/>
</dbReference>
<gene>
    <name evidence="3" type="ORF">PH7735_02338</name>
</gene>
<dbReference type="STRING" id="1715693.PH7735_02338"/>
<dbReference type="RefSeq" id="WP_058311519.1">
    <property type="nucleotide sequence ID" value="NZ_CYTW01000002.1"/>
</dbReference>
<proteinExistence type="predicted"/>
<dbReference type="InterPro" id="IPR051207">
    <property type="entry name" value="ComplexI_NDUFA9_subunit"/>
</dbReference>
<dbReference type="PANTHER" id="PTHR12126">
    <property type="entry name" value="NADH-UBIQUINONE OXIDOREDUCTASE 39 KDA SUBUNIT-RELATED"/>
    <property type="match status" value="1"/>
</dbReference>
<feature type="transmembrane region" description="Helical" evidence="1">
    <location>
        <begin position="352"/>
        <end position="374"/>
    </location>
</feature>
<feature type="transmembrane region" description="Helical" evidence="1">
    <location>
        <begin position="411"/>
        <end position="428"/>
    </location>
</feature>
<evidence type="ECO:0000313" key="4">
    <source>
        <dbReference type="Proteomes" id="UP000051870"/>
    </source>
</evidence>
<sequence length="431" mass="45653">MPKAIVLGGYGLIGLACMQALDKAGFEVCGVGRSMRSAKSVAPSANWIIRDIPTITTQEWLDILEGIDVVVNASGALQDGAKDDLEAIHVTAVERLVEAATTLPVRIVHISAAGVSETASTSFFRTKARADMILSSSARNWVILRPTLVLSQEAYGGTALLRAASALPLIQPIALPDAQIQTVYVGDVAAAVVASAQGKIRSGTIADITERDSHSFPELLAKVRRWQGWAPPVACPTIPAPLVGALGKIADLLGYLGWRSPLRTTALTTLADGIRGNPEVWRNAGGEACRSLDETFDLLPATRQERLFSRAYIALPLAIGTLAVFWLLSGLITLADPARAMSVLSERAAPSWMIAPAVLGGAIADIFLGIGIFWRPWASRAALGMLGLSSVYLVGSLVAAPDLWADPLGPMVKVLPGMTLATLVWLMLDQR</sequence>
<keyword evidence="1" id="KW-1133">Transmembrane helix</keyword>
<dbReference type="AlphaFoldDB" id="A0A0P1IA01"/>
<accession>A0A0P1IA01</accession>
<feature type="domain" description="NAD(P)-binding" evidence="2">
    <location>
        <begin position="8"/>
        <end position="156"/>
    </location>
</feature>
<protein>
    <submittedName>
        <fullName evidence="3">Putative NADH-flavin reductase</fullName>
    </submittedName>
</protein>
<dbReference type="Pfam" id="PF13781">
    <property type="entry name" value="DoxX_3"/>
    <property type="match status" value="1"/>
</dbReference>
<organism evidence="3 4">
    <name type="scientific">Shimia thalassica</name>
    <dbReference type="NCBI Taxonomy" id="1715693"/>
    <lineage>
        <taxon>Bacteria</taxon>
        <taxon>Pseudomonadati</taxon>
        <taxon>Pseudomonadota</taxon>
        <taxon>Alphaproteobacteria</taxon>
        <taxon>Rhodobacterales</taxon>
        <taxon>Roseobacteraceae</taxon>
    </lineage>
</organism>
<keyword evidence="4" id="KW-1185">Reference proteome</keyword>
<feature type="transmembrane region" description="Helical" evidence="1">
    <location>
        <begin position="311"/>
        <end position="332"/>
    </location>
</feature>
<evidence type="ECO:0000256" key="1">
    <source>
        <dbReference type="SAM" id="Phobius"/>
    </source>
</evidence>
<name>A0A0P1IA01_9RHOB</name>
<dbReference type="InterPro" id="IPR025695">
    <property type="entry name" value="DoxX-like"/>
</dbReference>
<dbReference type="Gene3D" id="3.40.50.720">
    <property type="entry name" value="NAD(P)-binding Rossmann-like Domain"/>
    <property type="match status" value="1"/>
</dbReference>
<reference evidence="4" key="1">
    <citation type="submission" date="2015-09" db="EMBL/GenBank/DDBJ databases">
        <authorList>
            <person name="Rodrigo-Torres Lidia"/>
            <person name="Arahal R.David."/>
        </authorList>
    </citation>
    <scope>NUCLEOTIDE SEQUENCE [LARGE SCALE GENOMIC DNA]</scope>
    <source>
        <strain evidence="4">CECT 7735</strain>
    </source>
</reference>
<keyword evidence="1" id="KW-0472">Membrane</keyword>
<dbReference type="GeneID" id="83881363"/>
<feature type="transmembrane region" description="Helical" evidence="1">
    <location>
        <begin position="381"/>
        <end position="399"/>
    </location>
</feature>
<dbReference type="InterPro" id="IPR036291">
    <property type="entry name" value="NAD(P)-bd_dom_sf"/>
</dbReference>
<dbReference type="Proteomes" id="UP000051870">
    <property type="component" value="Unassembled WGS sequence"/>
</dbReference>
<evidence type="ECO:0000259" key="2">
    <source>
        <dbReference type="Pfam" id="PF13460"/>
    </source>
</evidence>
<dbReference type="GO" id="GO:0044877">
    <property type="term" value="F:protein-containing complex binding"/>
    <property type="evidence" value="ECO:0007669"/>
    <property type="project" value="TreeGrafter"/>
</dbReference>
<dbReference type="PANTHER" id="PTHR12126:SF11">
    <property type="entry name" value="NADH DEHYDROGENASE [UBIQUINONE] 1 ALPHA SUBCOMPLEX SUBUNIT 9, MITOCHONDRIAL"/>
    <property type="match status" value="1"/>
</dbReference>
<dbReference type="Pfam" id="PF13460">
    <property type="entry name" value="NAD_binding_10"/>
    <property type="match status" value="1"/>
</dbReference>
<keyword evidence="1" id="KW-0812">Transmembrane</keyword>
<dbReference type="PROSITE" id="PS51257">
    <property type="entry name" value="PROKAR_LIPOPROTEIN"/>
    <property type="match status" value="1"/>
</dbReference>
<dbReference type="EMBL" id="CYTW01000002">
    <property type="protein sequence ID" value="CUK00499.1"/>
    <property type="molecule type" value="Genomic_DNA"/>
</dbReference>